<dbReference type="InterPro" id="IPR052514">
    <property type="entry name" value="SAM-dependent_MTase"/>
</dbReference>
<evidence type="ECO:0000259" key="1">
    <source>
        <dbReference type="Pfam" id="PF05050"/>
    </source>
</evidence>
<name>A0A218MM68_9VIRU</name>
<dbReference type="PANTHER" id="PTHR34203:SF15">
    <property type="entry name" value="SLL1173 PROTEIN"/>
    <property type="match status" value="1"/>
</dbReference>
<dbReference type="InterPro" id="IPR029063">
    <property type="entry name" value="SAM-dependent_MTases_sf"/>
</dbReference>
<dbReference type="Pfam" id="PF05050">
    <property type="entry name" value="Methyltransf_21"/>
    <property type="match status" value="1"/>
</dbReference>
<protein>
    <recommendedName>
        <fullName evidence="1">Methyltransferase FkbM domain-containing protein</fullName>
    </recommendedName>
</protein>
<dbReference type="SUPFAM" id="SSF53335">
    <property type="entry name" value="S-adenosyl-L-methionine-dependent methyltransferases"/>
    <property type="match status" value="1"/>
</dbReference>
<evidence type="ECO:0000313" key="2">
    <source>
        <dbReference type="EMBL" id="ASF00390.1"/>
    </source>
</evidence>
<feature type="domain" description="Methyltransferase FkbM" evidence="1">
    <location>
        <begin position="52"/>
        <end position="208"/>
    </location>
</feature>
<dbReference type="EMBL" id="KY052832">
    <property type="protein sequence ID" value="ASF00390.1"/>
    <property type="molecule type" value="Genomic_DNA"/>
</dbReference>
<dbReference type="Gene3D" id="3.40.50.150">
    <property type="entry name" value="Vaccinia Virus protein VP39"/>
    <property type="match status" value="1"/>
</dbReference>
<reference evidence="2" key="1">
    <citation type="submission" date="2016-10" db="EMBL/GenBank/DDBJ databases">
        <authorList>
            <person name="Varghese N."/>
        </authorList>
    </citation>
    <scope>NUCLEOTIDE SEQUENCE</scope>
</reference>
<organism evidence="2">
    <name type="scientific">uncultured virus</name>
    <dbReference type="NCBI Taxonomy" id="340016"/>
    <lineage>
        <taxon>Viruses</taxon>
        <taxon>environmental samples</taxon>
    </lineage>
</organism>
<dbReference type="InterPro" id="IPR006342">
    <property type="entry name" value="FkbM_mtfrase"/>
</dbReference>
<accession>A0A218MM68</accession>
<reference evidence="2" key="2">
    <citation type="journal article" date="2017" name="Nat. Commun.">
        <title>Single-virus genomics reveals hidden cosmopolitan and abundant viruses.</title>
        <authorList>
            <person name="Martinez-Hernandez F."/>
            <person name="Fornas O."/>
            <person name="Lluesma Gomez M."/>
            <person name="Bolduc B."/>
            <person name="de la Cruz Pena M.J."/>
            <person name="Martinez J.M."/>
            <person name="Anton J."/>
            <person name="Gasol J.M."/>
            <person name="Rosselli R."/>
            <person name="Rodriguez-Valera F."/>
            <person name="Sullivan M.B."/>
            <person name="Acinas S.G."/>
            <person name="Martinez-Garcia M."/>
        </authorList>
    </citation>
    <scope>NUCLEOTIDE SEQUENCE</scope>
</reference>
<proteinExistence type="predicted"/>
<sequence>MKLLQTPDKGLGSYIVIENDLIGQFMLRHGNWEGHLHQIYSQLITNDDIVVDAGANIGFHTVQFAKLAKTVHAFEPQKVIYNILCTNILFNDVSQNTFQYDFGLGDKEITLYMEPLSNRDESNGMHNFGGRGLDPNATSEQPVPLKTFDSLGIDLSILKIDIQGSELFAFRGMMESIKKNKPWIMLENAIDGENDQKVLEMLFAEGYELCRFMHNTNQDCILYIPSKHTNIRPLLESFKYNIRFENEH</sequence>
<dbReference type="NCBIfam" id="TIGR01444">
    <property type="entry name" value="fkbM_fam"/>
    <property type="match status" value="1"/>
</dbReference>
<dbReference type="PANTHER" id="PTHR34203">
    <property type="entry name" value="METHYLTRANSFERASE, FKBM FAMILY PROTEIN"/>
    <property type="match status" value="1"/>
</dbReference>